<sequence length="95" mass="10352">MRVGTARARAASSRRYTRAELAAAHGRDGGEPVLIAFEGRVYDVTGSYPWRLGFHWACAFGGQDLTGMLDLAPHGPEMLERVPCVGFLVDDEADE</sequence>
<accession>A0A1B4V0T2</accession>
<dbReference type="SMART" id="SM01117">
    <property type="entry name" value="Cyt-b5"/>
    <property type="match status" value="1"/>
</dbReference>
<reference evidence="2 3" key="1">
    <citation type="submission" date="2015-08" db="EMBL/GenBank/DDBJ databases">
        <title>Complete genome sequence of Sulfurifustis variabilis.</title>
        <authorList>
            <person name="Miura A."/>
            <person name="Kojima H."/>
            <person name="Fukui M."/>
        </authorList>
    </citation>
    <scope>NUCLEOTIDE SEQUENCE [LARGE SCALE GENOMIC DNA]</scope>
    <source>
        <strain evidence="3">skN76</strain>
    </source>
</reference>
<dbReference type="KEGG" id="sva:SVA_0341"/>
<dbReference type="Proteomes" id="UP000218899">
    <property type="component" value="Chromosome"/>
</dbReference>
<gene>
    <name evidence="2" type="ORF">SVA_0341</name>
</gene>
<dbReference type="AlphaFoldDB" id="A0A1B4V0T2"/>
<evidence type="ECO:0000313" key="2">
    <source>
        <dbReference type="EMBL" id="BAU46923.1"/>
    </source>
</evidence>
<feature type="domain" description="Cytochrome b5 heme-binding" evidence="1">
    <location>
        <begin position="16"/>
        <end position="89"/>
    </location>
</feature>
<protein>
    <submittedName>
        <fullName evidence="2">Cytochrome b5</fullName>
    </submittedName>
</protein>
<dbReference type="InterPro" id="IPR001199">
    <property type="entry name" value="Cyt_B5-like_heme/steroid-bd"/>
</dbReference>
<dbReference type="OrthoDB" id="9785263at2"/>
<keyword evidence="3" id="KW-1185">Reference proteome</keyword>
<evidence type="ECO:0000259" key="1">
    <source>
        <dbReference type="SMART" id="SM01117"/>
    </source>
</evidence>
<dbReference type="InterPro" id="IPR036400">
    <property type="entry name" value="Cyt_B5-like_heme/steroid_sf"/>
</dbReference>
<evidence type="ECO:0000313" key="3">
    <source>
        <dbReference type="Proteomes" id="UP000218899"/>
    </source>
</evidence>
<organism evidence="2 3">
    <name type="scientific">Sulfurifustis variabilis</name>
    <dbReference type="NCBI Taxonomy" id="1675686"/>
    <lineage>
        <taxon>Bacteria</taxon>
        <taxon>Pseudomonadati</taxon>
        <taxon>Pseudomonadota</taxon>
        <taxon>Gammaproteobacteria</taxon>
        <taxon>Acidiferrobacterales</taxon>
        <taxon>Acidiferrobacteraceae</taxon>
        <taxon>Sulfurifustis</taxon>
    </lineage>
</organism>
<name>A0A1B4V0T2_9GAMM</name>
<dbReference type="Gene3D" id="3.10.120.10">
    <property type="entry name" value="Cytochrome b5-like heme/steroid binding domain"/>
    <property type="match status" value="1"/>
</dbReference>
<proteinExistence type="predicted"/>
<dbReference type="EMBL" id="AP014936">
    <property type="protein sequence ID" value="BAU46923.1"/>
    <property type="molecule type" value="Genomic_DNA"/>
</dbReference>
<dbReference type="SUPFAM" id="SSF55856">
    <property type="entry name" value="Cytochrome b5-like heme/steroid binding domain"/>
    <property type="match status" value="1"/>
</dbReference>
<dbReference type="RefSeq" id="WP_096457876.1">
    <property type="nucleotide sequence ID" value="NZ_AP014936.1"/>
</dbReference>